<dbReference type="EMBL" id="PHWZ01000080">
    <property type="protein sequence ID" value="TEY73286.1"/>
    <property type="molecule type" value="Genomic_DNA"/>
</dbReference>
<evidence type="ECO:0000313" key="1">
    <source>
        <dbReference type="EMBL" id="TEY73286.1"/>
    </source>
</evidence>
<accession>A0A4Y8D7Z2</accession>
<dbReference type="AlphaFoldDB" id="A0A4Y8D7Z2"/>
<name>A0A4Y8D7Z2_9HELO</name>
<dbReference type="Proteomes" id="UP000297299">
    <property type="component" value="Unassembled WGS sequence"/>
</dbReference>
<protein>
    <submittedName>
        <fullName evidence="1">Uncharacterized protein</fullName>
    </submittedName>
</protein>
<gene>
    <name evidence="1" type="ORF">BOTCAL_0080g00140</name>
</gene>
<organism evidence="1 2">
    <name type="scientific">Botryotinia calthae</name>
    <dbReference type="NCBI Taxonomy" id="38488"/>
    <lineage>
        <taxon>Eukaryota</taxon>
        <taxon>Fungi</taxon>
        <taxon>Dikarya</taxon>
        <taxon>Ascomycota</taxon>
        <taxon>Pezizomycotina</taxon>
        <taxon>Leotiomycetes</taxon>
        <taxon>Helotiales</taxon>
        <taxon>Sclerotiniaceae</taxon>
        <taxon>Botryotinia</taxon>
    </lineage>
</organism>
<evidence type="ECO:0000313" key="2">
    <source>
        <dbReference type="Proteomes" id="UP000297299"/>
    </source>
</evidence>
<keyword evidence="2" id="KW-1185">Reference proteome</keyword>
<comment type="caution">
    <text evidence="1">The sequence shown here is derived from an EMBL/GenBank/DDBJ whole genome shotgun (WGS) entry which is preliminary data.</text>
</comment>
<dbReference type="InterPro" id="IPR037045">
    <property type="entry name" value="S8pro/Inhibitor_I9_sf"/>
</dbReference>
<reference evidence="1 2" key="1">
    <citation type="submission" date="2017-11" db="EMBL/GenBank/DDBJ databases">
        <title>Comparative genomics of Botrytis spp.</title>
        <authorList>
            <person name="Valero-Jimenez C.A."/>
            <person name="Tapia P."/>
            <person name="Veloso J."/>
            <person name="Silva-Moreno E."/>
            <person name="Staats M."/>
            <person name="Valdes J.H."/>
            <person name="Van Kan J.A.L."/>
        </authorList>
    </citation>
    <scope>NUCLEOTIDE SEQUENCE [LARGE SCALE GENOMIC DNA]</scope>
    <source>
        <strain evidence="1 2">MUCL2830</strain>
    </source>
</reference>
<dbReference type="OrthoDB" id="5518345at2759"/>
<sequence>MPVYIVRAPRQFLEQMDIQLIRYRSESRKTFQRKNTLRMNSKYFQRRHSKLLTDHVEPERPSKNKAASVEIPEGTVTTLEALDHVEFVEADGTVTTQ</sequence>
<dbReference type="SUPFAM" id="SSF54897">
    <property type="entry name" value="Protease propeptides/inhibitors"/>
    <property type="match status" value="1"/>
</dbReference>
<proteinExistence type="predicted"/>
<dbReference type="Gene3D" id="3.30.70.80">
    <property type="entry name" value="Peptidase S8 propeptide/proteinase inhibitor I9"/>
    <property type="match status" value="1"/>
</dbReference>